<feature type="region of interest" description="Disordered" evidence="1">
    <location>
        <begin position="531"/>
        <end position="550"/>
    </location>
</feature>
<evidence type="ECO:0000256" key="1">
    <source>
        <dbReference type="SAM" id="MobiDB-lite"/>
    </source>
</evidence>
<dbReference type="OrthoDB" id="10062122at2759"/>
<feature type="region of interest" description="Disordered" evidence="1">
    <location>
        <begin position="144"/>
        <end position="169"/>
    </location>
</feature>
<dbReference type="GeneID" id="106167972"/>
<feature type="compositionally biased region" description="Basic and acidic residues" evidence="1">
    <location>
        <begin position="281"/>
        <end position="295"/>
    </location>
</feature>
<evidence type="ECO:0000313" key="5">
    <source>
        <dbReference type="RefSeq" id="XP_013402340.1"/>
    </source>
</evidence>
<feature type="region of interest" description="Disordered" evidence="1">
    <location>
        <begin position="188"/>
        <end position="267"/>
    </location>
</feature>
<dbReference type="RefSeq" id="XP_013402338.1">
    <property type="nucleotide sequence ID" value="XM_013546884.1"/>
</dbReference>
<feature type="compositionally biased region" description="Polar residues" evidence="1">
    <location>
        <begin position="188"/>
        <end position="212"/>
    </location>
</feature>
<proteinExistence type="predicted"/>
<dbReference type="AlphaFoldDB" id="A0A1S3IXR3"/>
<name>A0A1S3IXR3_LINAN</name>
<sequence>MKRAEPLITVRQNKRTSFKTMSQMSGDDIQTLKRTKKSEISHEALCYNVAANRALKKQLSQWHREHNIIVGNIKRGQHSVYKTMLRVNMDKKRLQYEAYKKEQEKYRVIMSQNKEKINLMVLDKLSHSDTSDPKGKGSKIVSLYTDAKGDPSSSTKPQSSKGHKEHENSVGLTLDLADSRGFYLSTSHGANIDSDTARCSNAETNTNTASPTKPTPCAVRDTTKINPLKIEDKDAVSVPNHPFSGSNDNVKSSSDFDGNSDTGKNRFERKTKVVEVTKDSTKPLVREKSEGEIQVKNKTSSSRLKLPPLNETVTHSLPNKGTTSKHDETDSKATKPDILKIGQKRCTLKTEPSLRKLSIIDESNESSLNGSVKNLNLISAASDTSPVLPMCEHRKNTKQVTSQQNDFQLLTSPSLSFSDRKHSVSSTSSNKDKKFSFVEYNKRKRKERERKVKEALSGLPPIYVKDEQGNVVPHHLEFRRAEFKLPTNAKKRQLQQLREAEMLHGNHIGDKLHDFHQKYIKEDDMRKQALREAAEQKKMEEPDPSKTEVKPTRMLGLGAAWSTALANTTAKFMKSDLDPNSSEGLQQCGYLRSFDVDLKYEMKAKGESYTKRSSWKSKAL</sequence>
<feature type="compositionally biased region" description="Polar residues" evidence="1">
    <location>
        <begin position="151"/>
        <end position="160"/>
    </location>
</feature>
<evidence type="ECO:0000313" key="2">
    <source>
        <dbReference type="Proteomes" id="UP000085678"/>
    </source>
</evidence>
<dbReference type="KEGG" id="lak:106167972"/>
<dbReference type="RefSeq" id="XP_013402340.1">
    <property type="nucleotide sequence ID" value="XM_013546886.1"/>
</dbReference>
<accession>A0A1S3IXR3</accession>
<gene>
    <name evidence="3 4 5" type="primary">LOC106167972</name>
</gene>
<organism evidence="2 4">
    <name type="scientific">Lingula anatina</name>
    <name type="common">Brachiopod</name>
    <name type="synonym">Lingula unguis</name>
    <dbReference type="NCBI Taxonomy" id="7574"/>
    <lineage>
        <taxon>Eukaryota</taxon>
        <taxon>Metazoa</taxon>
        <taxon>Spiralia</taxon>
        <taxon>Lophotrochozoa</taxon>
        <taxon>Brachiopoda</taxon>
        <taxon>Linguliformea</taxon>
        <taxon>Lingulata</taxon>
        <taxon>Lingulida</taxon>
        <taxon>Linguloidea</taxon>
        <taxon>Lingulidae</taxon>
        <taxon>Lingula</taxon>
    </lineage>
</organism>
<feature type="compositionally biased region" description="Basic and acidic residues" evidence="1">
    <location>
        <begin position="324"/>
        <end position="333"/>
    </location>
</feature>
<feature type="compositionally biased region" description="Polar residues" evidence="1">
    <location>
        <begin position="243"/>
        <end position="262"/>
    </location>
</feature>
<reference evidence="3 4" key="1">
    <citation type="submission" date="2025-04" db="UniProtKB">
        <authorList>
            <consortium name="RefSeq"/>
        </authorList>
    </citation>
    <scope>IDENTIFICATION</scope>
    <source>
        <tissue evidence="3 4">Gonads</tissue>
    </source>
</reference>
<feature type="compositionally biased region" description="Polar residues" evidence="1">
    <location>
        <begin position="311"/>
        <end position="322"/>
    </location>
</feature>
<feature type="region of interest" description="Disordered" evidence="1">
    <location>
        <begin position="281"/>
        <end position="333"/>
    </location>
</feature>
<dbReference type="RefSeq" id="XP_013402339.1">
    <property type="nucleotide sequence ID" value="XM_013546885.1"/>
</dbReference>
<protein>
    <submittedName>
        <fullName evidence="3 4">Uncharacterized protein LOC106167972</fullName>
    </submittedName>
</protein>
<dbReference type="Proteomes" id="UP000085678">
    <property type="component" value="Unplaced"/>
</dbReference>
<keyword evidence="2" id="KW-1185">Reference proteome</keyword>
<evidence type="ECO:0000313" key="3">
    <source>
        <dbReference type="RefSeq" id="XP_013402338.1"/>
    </source>
</evidence>
<evidence type="ECO:0000313" key="4">
    <source>
        <dbReference type="RefSeq" id="XP_013402339.1"/>
    </source>
</evidence>